<dbReference type="PANTHER" id="PTHR44688">
    <property type="entry name" value="DNA-BINDING TRANSCRIPTIONAL ACTIVATOR DEVR_DOSR"/>
    <property type="match status" value="1"/>
</dbReference>
<dbReference type="PANTHER" id="PTHR44688:SF16">
    <property type="entry name" value="DNA-BINDING TRANSCRIPTIONAL ACTIVATOR DEVR_DOSR"/>
    <property type="match status" value="1"/>
</dbReference>
<dbReference type="GO" id="GO:0003677">
    <property type="term" value="F:DNA binding"/>
    <property type="evidence" value="ECO:0007669"/>
    <property type="project" value="UniProtKB-KW"/>
</dbReference>
<keyword evidence="2" id="KW-0238">DNA-binding</keyword>
<evidence type="ECO:0000313" key="5">
    <source>
        <dbReference type="EMBL" id="RRS03269.1"/>
    </source>
</evidence>
<dbReference type="InterPro" id="IPR000792">
    <property type="entry name" value="Tscrpt_reg_LuxR_C"/>
</dbReference>
<evidence type="ECO:0000256" key="1">
    <source>
        <dbReference type="ARBA" id="ARBA00023015"/>
    </source>
</evidence>
<dbReference type="InterPro" id="IPR016032">
    <property type="entry name" value="Sig_transdc_resp-reg_C-effctor"/>
</dbReference>
<protein>
    <recommendedName>
        <fullName evidence="4">HTH luxR-type domain-containing protein</fullName>
    </recommendedName>
</protein>
<keyword evidence="1" id="KW-0805">Transcription regulation</keyword>
<proteinExistence type="predicted"/>
<name>A0A3R8TAK1_9BURK</name>
<dbReference type="SUPFAM" id="SSF46894">
    <property type="entry name" value="C-terminal effector domain of the bipartite response regulators"/>
    <property type="match status" value="1"/>
</dbReference>
<dbReference type="SMART" id="SM00421">
    <property type="entry name" value="HTH_LUXR"/>
    <property type="match status" value="1"/>
</dbReference>
<keyword evidence="6" id="KW-1185">Reference proteome</keyword>
<keyword evidence="3" id="KW-0804">Transcription</keyword>
<evidence type="ECO:0000259" key="4">
    <source>
        <dbReference type="PROSITE" id="PS50043"/>
    </source>
</evidence>
<dbReference type="Proteomes" id="UP000269265">
    <property type="component" value="Unassembled WGS sequence"/>
</dbReference>
<evidence type="ECO:0000313" key="6">
    <source>
        <dbReference type="Proteomes" id="UP000269265"/>
    </source>
</evidence>
<dbReference type="EMBL" id="RSED01000013">
    <property type="protein sequence ID" value="RRS03269.1"/>
    <property type="molecule type" value="Genomic_DNA"/>
</dbReference>
<feature type="domain" description="HTH luxR-type" evidence="4">
    <location>
        <begin position="178"/>
        <end position="243"/>
    </location>
</feature>
<comment type="caution">
    <text evidence="5">The sequence shown here is derived from an EMBL/GenBank/DDBJ whole genome shotgun (WGS) entry which is preliminary data.</text>
</comment>
<dbReference type="CDD" id="cd06170">
    <property type="entry name" value="LuxR_C_like"/>
    <property type="match status" value="1"/>
</dbReference>
<dbReference type="InterPro" id="IPR036388">
    <property type="entry name" value="WH-like_DNA-bd_sf"/>
</dbReference>
<evidence type="ECO:0000256" key="2">
    <source>
        <dbReference type="ARBA" id="ARBA00023125"/>
    </source>
</evidence>
<accession>A0A3R8TAK1</accession>
<dbReference type="AlphaFoldDB" id="A0A3R8TAK1"/>
<dbReference type="OrthoDB" id="135231at2"/>
<dbReference type="PRINTS" id="PR00038">
    <property type="entry name" value="HTHLUXR"/>
</dbReference>
<dbReference type="Pfam" id="PF00196">
    <property type="entry name" value="GerE"/>
    <property type="match status" value="1"/>
</dbReference>
<gene>
    <name evidence="5" type="ORF">EIP75_16400</name>
</gene>
<dbReference type="Gene3D" id="1.10.10.10">
    <property type="entry name" value="Winged helix-like DNA-binding domain superfamily/Winged helix DNA-binding domain"/>
    <property type="match status" value="1"/>
</dbReference>
<reference evidence="5 6" key="1">
    <citation type="submission" date="2018-12" db="EMBL/GenBank/DDBJ databases">
        <title>The whole draft genome of Aquabacterium sp. SJQ9.</title>
        <authorList>
            <person name="Sun L."/>
            <person name="Gao X."/>
            <person name="Chen W."/>
            <person name="Huang K."/>
        </authorList>
    </citation>
    <scope>NUCLEOTIDE SEQUENCE [LARGE SCALE GENOMIC DNA]</scope>
    <source>
        <strain evidence="5 6">SJQ9</strain>
    </source>
</reference>
<dbReference type="PROSITE" id="PS50043">
    <property type="entry name" value="HTH_LUXR_2"/>
    <property type="match status" value="1"/>
</dbReference>
<organism evidence="5 6">
    <name type="scientific">Aquabacterium soli</name>
    <dbReference type="NCBI Taxonomy" id="2493092"/>
    <lineage>
        <taxon>Bacteria</taxon>
        <taxon>Pseudomonadati</taxon>
        <taxon>Pseudomonadota</taxon>
        <taxon>Betaproteobacteria</taxon>
        <taxon>Burkholderiales</taxon>
        <taxon>Aquabacterium</taxon>
    </lineage>
</organism>
<sequence length="245" mass="27440">MELSDEQAIRFARFAQAAARVEGADGFEQLVEQHVAALLPHGMLLAVIGQRRFDHLHIRHRIGVRYPPWLLQRIPDDINIRERPVIERWLGSRQAEVIDLPADRERLSPREIQEIESLGLGRLAVHGVPDLSGAMASYFSFAQVPTDLERPHIIVMLSLLCPLLHGALCRLYAPSQAQDYAPYRLTAIERDLLGWLAAGRSNQEIAQLRGRSPATIRNQLDKLYDKLQVGSRAEAVALVLSDGGL</sequence>
<dbReference type="GO" id="GO:0006355">
    <property type="term" value="P:regulation of DNA-templated transcription"/>
    <property type="evidence" value="ECO:0007669"/>
    <property type="project" value="InterPro"/>
</dbReference>
<dbReference type="RefSeq" id="WP_125244361.1">
    <property type="nucleotide sequence ID" value="NZ_RSED01000013.1"/>
</dbReference>
<evidence type="ECO:0000256" key="3">
    <source>
        <dbReference type="ARBA" id="ARBA00023163"/>
    </source>
</evidence>